<evidence type="ECO:0000256" key="2">
    <source>
        <dbReference type="ARBA" id="ARBA00009045"/>
    </source>
</evidence>
<feature type="domain" description="Peptidase S54 rhomboid" evidence="8">
    <location>
        <begin position="71"/>
        <end position="224"/>
    </location>
</feature>
<dbReference type="STRING" id="479434.Sthe_1778"/>
<accession>D1C4P5</accession>
<dbReference type="InterPro" id="IPR050925">
    <property type="entry name" value="Rhomboid_protease_S54"/>
</dbReference>
<dbReference type="GO" id="GO:0016020">
    <property type="term" value="C:membrane"/>
    <property type="evidence" value="ECO:0007669"/>
    <property type="project" value="UniProtKB-SubCell"/>
</dbReference>
<sequence length="245" mass="26998">MIPIGDDNRGRRTTPFVNYTLIVLNVLVFLYEVSLPMDQLEVFVYRFGIVPAEITQGVDIPPLAPFPIYLTILTSMFLHGGWAHLLGNMLFLWIFGDNVEDSMGHLRYLIFYLLGGIGAALAQIFLAGPDSTTPMIGASGAIAAVLGAYFVMYPGGLVRVLVVLGFFITVVMVPAVIMIGLWFLLQLLSGLATLGIETQQTGGVAFWAHVGGFVTGLVLVWVFRDPKAVERQRAARRGYRAFQRW</sequence>
<keyword evidence="3 7" id="KW-0812">Transmembrane</keyword>
<dbReference type="FunFam" id="1.20.1540.10:FF:000027">
    <property type="entry name" value="Rhomboid family intramembrane serine protease"/>
    <property type="match status" value="1"/>
</dbReference>
<feature type="transmembrane region" description="Helical" evidence="7">
    <location>
        <begin position="134"/>
        <end position="153"/>
    </location>
</feature>
<keyword evidence="4" id="KW-0378">Hydrolase</keyword>
<dbReference type="Gene3D" id="1.20.1540.10">
    <property type="entry name" value="Rhomboid-like"/>
    <property type="match status" value="1"/>
</dbReference>
<evidence type="ECO:0000256" key="5">
    <source>
        <dbReference type="ARBA" id="ARBA00022989"/>
    </source>
</evidence>
<feature type="transmembrane region" description="Helical" evidence="7">
    <location>
        <begin position="16"/>
        <end position="34"/>
    </location>
</feature>
<gene>
    <name evidence="9" type="ordered locus">Sthe_1778</name>
</gene>
<evidence type="ECO:0000256" key="7">
    <source>
        <dbReference type="SAM" id="Phobius"/>
    </source>
</evidence>
<dbReference type="KEGG" id="sti:Sthe_1778"/>
<feature type="transmembrane region" description="Helical" evidence="7">
    <location>
        <begin position="204"/>
        <end position="223"/>
    </location>
</feature>
<evidence type="ECO:0000313" key="9">
    <source>
        <dbReference type="EMBL" id="ACZ39212.1"/>
    </source>
</evidence>
<dbReference type="PANTHER" id="PTHR43731:SF14">
    <property type="entry name" value="PRESENILIN-ASSOCIATED RHOMBOID-LIKE PROTEIN, MITOCHONDRIAL"/>
    <property type="match status" value="1"/>
</dbReference>
<dbReference type="InterPro" id="IPR035952">
    <property type="entry name" value="Rhomboid-like_sf"/>
</dbReference>
<evidence type="ECO:0000256" key="3">
    <source>
        <dbReference type="ARBA" id="ARBA00022692"/>
    </source>
</evidence>
<name>D1C4P5_SPHTD</name>
<dbReference type="InParanoid" id="D1C4P5"/>
<protein>
    <submittedName>
        <fullName evidence="9">Rhomboid family protein</fullName>
    </submittedName>
</protein>
<evidence type="ECO:0000259" key="8">
    <source>
        <dbReference type="Pfam" id="PF01694"/>
    </source>
</evidence>
<dbReference type="PANTHER" id="PTHR43731">
    <property type="entry name" value="RHOMBOID PROTEASE"/>
    <property type="match status" value="1"/>
</dbReference>
<dbReference type="GO" id="GO:0004252">
    <property type="term" value="F:serine-type endopeptidase activity"/>
    <property type="evidence" value="ECO:0007669"/>
    <property type="project" value="InterPro"/>
</dbReference>
<dbReference type="OrthoDB" id="9813074at2"/>
<feature type="transmembrane region" description="Helical" evidence="7">
    <location>
        <begin position="68"/>
        <end position="96"/>
    </location>
</feature>
<organism evidence="9 10">
    <name type="scientific">Sphaerobacter thermophilus (strain ATCC 49802 / DSM 20745 / KCCM 41009 / NCIMB 13125 / S 6022)</name>
    <dbReference type="NCBI Taxonomy" id="479434"/>
    <lineage>
        <taxon>Bacteria</taxon>
        <taxon>Pseudomonadati</taxon>
        <taxon>Thermomicrobiota</taxon>
        <taxon>Thermomicrobia</taxon>
        <taxon>Sphaerobacterales</taxon>
        <taxon>Sphaerobacterineae</taxon>
        <taxon>Sphaerobacteraceae</taxon>
        <taxon>Sphaerobacter</taxon>
    </lineage>
</organism>
<dbReference type="AlphaFoldDB" id="D1C4P5"/>
<evidence type="ECO:0000256" key="1">
    <source>
        <dbReference type="ARBA" id="ARBA00004141"/>
    </source>
</evidence>
<dbReference type="SUPFAM" id="SSF144091">
    <property type="entry name" value="Rhomboid-like"/>
    <property type="match status" value="1"/>
</dbReference>
<evidence type="ECO:0000313" key="10">
    <source>
        <dbReference type="Proteomes" id="UP000002027"/>
    </source>
</evidence>
<evidence type="ECO:0000256" key="4">
    <source>
        <dbReference type="ARBA" id="ARBA00022801"/>
    </source>
</evidence>
<keyword evidence="5 7" id="KW-1133">Transmembrane helix</keyword>
<dbReference type="InterPro" id="IPR022764">
    <property type="entry name" value="Peptidase_S54_rhomboid_dom"/>
</dbReference>
<keyword evidence="10" id="KW-1185">Reference proteome</keyword>
<keyword evidence="6 7" id="KW-0472">Membrane</keyword>
<dbReference type="RefSeq" id="WP_012872258.1">
    <property type="nucleotide sequence ID" value="NC_013523.1"/>
</dbReference>
<dbReference type="eggNOG" id="COG0705">
    <property type="taxonomic scope" value="Bacteria"/>
</dbReference>
<feature type="transmembrane region" description="Helical" evidence="7">
    <location>
        <begin position="160"/>
        <end position="184"/>
    </location>
</feature>
<evidence type="ECO:0000256" key="6">
    <source>
        <dbReference type="ARBA" id="ARBA00023136"/>
    </source>
</evidence>
<dbReference type="MEROPS" id="S54.027"/>
<dbReference type="HOGENOM" id="CLU_055068_5_1_0"/>
<feature type="transmembrane region" description="Helical" evidence="7">
    <location>
        <begin position="108"/>
        <end position="128"/>
    </location>
</feature>
<dbReference type="Pfam" id="PF01694">
    <property type="entry name" value="Rhomboid"/>
    <property type="match status" value="1"/>
</dbReference>
<proteinExistence type="inferred from homology"/>
<comment type="similarity">
    <text evidence="2">Belongs to the peptidase S54 family.</text>
</comment>
<dbReference type="EMBL" id="CP001823">
    <property type="protein sequence ID" value="ACZ39212.1"/>
    <property type="molecule type" value="Genomic_DNA"/>
</dbReference>
<reference evidence="10" key="1">
    <citation type="submission" date="2009-11" db="EMBL/GenBank/DDBJ databases">
        <title>The complete chromosome 1 of Sphaerobacter thermophilus DSM 20745.</title>
        <authorList>
            <person name="Lucas S."/>
            <person name="Copeland A."/>
            <person name="Lapidus A."/>
            <person name="Glavina del Rio T."/>
            <person name="Dalin E."/>
            <person name="Tice H."/>
            <person name="Bruce D."/>
            <person name="Goodwin L."/>
            <person name="Pitluck S."/>
            <person name="Kyrpides N."/>
            <person name="Mavromatis K."/>
            <person name="Ivanova N."/>
            <person name="Mikhailova N."/>
            <person name="LaButti K.M."/>
            <person name="Clum A."/>
            <person name="Sun H.I."/>
            <person name="Brettin T."/>
            <person name="Detter J.C."/>
            <person name="Han C."/>
            <person name="Larimer F."/>
            <person name="Land M."/>
            <person name="Hauser L."/>
            <person name="Markowitz V."/>
            <person name="Cheng J.F."/>
            <person name="Hugenholtz P."/>
            <person name="Woyke T."/>
            <person name="Wu D."/>
            <person name="Steenblock K."/>
            <person name="Schneider S."/>
            <person name="Pukall R."/>
            <person name="Goeker M."/>
            <person name="Klenk H.P."/>
            <person name="Eisen J.A."/>
        </authorList>
    </citation>
    <scope>NUCLEOTIDE SEQUENCE [LARGE SCALE GENOMIC DNA]</scope>
    <source>
        <strain evidence="10">ATCC 49802 / DSM 20745 / S 6022</strain>
    </source>
</reference>
<comment type="subcellular location">
    <subcellularLocation>
        <location evidence="1">Membrane</location>
        <topology evidence="1">Multi-pass membrane protein</topology>
    </subcellularLocation>
</comment>
<dbReference type="Proteomes" id="UP000002027">
    <property type="component" value="Chromosome 1"/>
</dbReference>
<reference evidence="9 10" key="2">
    <citation type="journal article" date="2010" name="Stand. Genomic Sci.">
        <title>Complete genome sequence of Desulfohalobium retbaense type strain (HR(100)).</title>
        <authorList>
            <person name="Spring S."/>
            <person name="Nolan M."/>
            <person name="Lapidus A."/>
            <person name="Glavina Del Rio T."/>
            <person name="Copeland A."/>
            <person name="Tice H."/>
            <person name="Cheng J.F."/>
            <person name="Lucas S."/>
            <person name="Land M."/>
            <person name="Chen F."/>
            <person name="Bruce D."/>
            <person name="Goodwin L."/>
            <person name="Pitluck S."/>
            <person name="Ivanova N."/>
            <person name="Mavromatis K."/>
            <person name="Mikhailova N."/>
            <person name="Pati A."/>
            <person name="Chen A."/>
            <person name="Palaniappan K."/>
            <person name="Hauser L."/>
            <person name="Chang Y.J."/>
            <person name="Jeffries C.D."/>
            <person name="Munk C."/>
            <person name="Kiss H."/>
            <person name="Chain P."/>
            <person name="Han C."/>
            <person name="Brettin T."/>
            <person name="Detter J.C."/>
            <person name="Schuler E."/>
            <person name="Goker M."/>
            <person name="Rohde M."/>
            <person name="Bristow J."/>
            <person name="Eisen J.A."/>
            <person name="Markowitz V."/>
            <person name="Hugenholtz P."/>
            <person name="Kyrpides N.C."/>
            <person name="Klenk H.P."/>
        </authorList>
    </citation>
    <scope>NUCLEOTIDE SEQUENCE [LARGE SCALE GENOMIC DNA]</scope>
    <source>
        <strain evidence="10">ATCC 49802 / DSM 20745 / S 6022</strain>
    </source>
</reference>